<feature type="transmembrane region" description="Helical" evidence="10">
    <location>
        <begin position="125"/>
        <end position="148"/>
    </location>
</feature>
<evidence type="ECO:0000256" key="3">
    <source>
        <dbReference type="ARBA" id="ARBA00022448"/>
    </source>
</evidence>
<name>I2H750_HENB6</name>
<evidence type="ECO:0008006" key="13">
    <source>
        <dbReference type="Google" id="ProtNLM"/>
    </source>
</evidence>
<dbReference type="InterPro" id="IPR023395">
    <property type="entry name" value="MCP_dom_sf"/>
</dbReference>
<comment type="subcellular location">
    <subcellularLocation>
        <location evidence="1">Membrane</location>
        <topology evidence="1">Multi-pass membrane protein</topology>
    </subcellularLocation>
</comment>
<dbReference type="GO" id="GO:0005739">
    <property type="term" value="C:mitochondrion"/>
    <property type="evidence" value="ECO:0007669"/>
    <property type="project" value="EnsemblFungi"/>
</dbReference>
<dbReference type="OMA" id="TTVWKHE"/>
<dbReference type="eggNOG" id="KOG0764">
    <property type="taxonomic scope" value="Eukaryota"/>
</dbReference>
<feature type="repeat" description="Solcar" evidence="8">
    <location>
        <begin position="122"/>
        <end position="209"/>
    </location>
</feature>
<accession>I2H750</accession>
<evidence type="ECO:0000256" key="8">
    <source>
        <dbReference type="PROSITE-ProRule" id="PRU00282"/>
    </source>
</evidence>
<sequence length="320" mass="36045">MSTDLTQLQKEIVSGLTAGTLTTLIVHPLDLIKIRLQLLVTSQNNSSGYAQIIKSLITSQKNHPIKEIYRGLAINIFGNAIAWGLYFGFYRTFKDYLYNNYTLSLKDLPKSNLSSDSKDAQLTPLMYLTASACSGISTTLITNPIWVLKTRIMSTSVQNPDSYKSIKDGLTKLLRTEGISSLWRGLIPSVFGVGQGAIYFMTYDSLKKKVLSYKIVKTSSAYEEISKNNSISLNTFEIISITSLSKMFSVSTTYPFQLIKSNLQSFNAYNHNYKLLQFISTLYKKRGIRGFYKGLLTNLVRTVPSTCITFCTYECFKKHL</sequence>
<dbReference type="SUPFAM" id="SSF103506">
    <property type="entry name" value="Mitochondrial carrier"/>
    <property type="match status" value="1"/>
</dbReference>
<keyword evidence="5" id="KW-0677">Repeat</keyword>
<dbReference type="AlphaFoldDB" id="I2H750"/>
<dbReference type="GeneID" id="14497334"/>
<evidence type="ECO:0000256" key="6">
    <source>
        <dbReference type="ARBA" id="ARBA00022989"/>
    </source>
</evidence>
<dbReference type="InterPro" id="IPR018108">
    <property type="entry name" value="MCP_transmembrane"/>
</dbReference>
<dbReference type="KEGG" id="tbl:TBLA_0G02640"/>
<dbReference type="RefSeq" id="XP_004181721.1">
    <property type="nucleotide sequence ID" value="XM_004181673.1"/>
</dbReference>
<evidence type="ECO:0000313" key="11">
    <source>
        <dbReference type="EMBL" id="CCH62202.1"/>
    </source>
</evidence>
<keyword evidence="6 10" id="KW-1133">Transmembrane helix</keyword>
<feature type="transmembrane region" description="Helical" evidence="10">
    <location>
        <begin position="68"/>
        <end position="89"/>
    </location>
</feature>
<dbReference type="HOGENOM" id="CLU_015166_6_4_1"/>
<keyword evidence="7 8" id="KW-0472">Membrane</keyword>
<evidence type="ECO:0000313" key="12">
    <source>
        <dbReference type="Proteomes" id="UP000002866"/>
    </source>
</evidence>
<evidence type="ECO:0000256" key="1">
    <source>
        <dbReference type="ARBA" id="ARBA00004141"/>
    </source>
</evidence>
<dbReference type="STRING" id="1071380.I2H750"/>
<dbReference type="Pfam" id="PF00153">
    <property type="entry name" value="Mito_carr"/>
    <property type="match status" value="3"/>
</dbReference>
<dbReference type="GO" id="GO:0015230">
    <property type="term" value="F:FAD transmembrane transporter activity"/>
    <property type="evidence" value="ECO:0007669"/>
    <property type="project" value="EnsemblFungi"/>
</dbReference>
<dbReference type="GO" id="GO:0016020">
    <property type="term" value="C:membrane"/>
    <property type="evidence" value="ECO:0007669"/>
    <property type="project" value="UniProtKB-SubCell"/>
</dbReference>
<reference evidence="11 12" key="1">
    <citation type="journal article" date="2011" name="Proc. Natl. Acad. Sci. U.S.A.">
        <title>Evolutionary erosion of yeast sex chromosomes by mating-type switching accidents.</title>
        <authorList>
            <person name="Gordon J.L."/>
            <person name="Armisen D."/>
            <person name="Proux-Wera E."/>
            <person name="Oheigeartaigh S.S."/>
            <person name="Byrne K.P."/>
            <person name="Wolfe K.H."/>
        </authorList>
    </citation>
    <scope>NUCLEOTIDE SEQUENCE [LARGE SCALE GENOMIC DNA]</scope>
    <source>
        <strain evidence="12">ATCC 34711 / CBS 6284 / DSM 70876 / NBRC 10599 / NRRL Y-10934 / UCD 77-7</strain>
    </source>
</reference>
<feature type="repeat" description="Solcar" evidence="8">
    <location>
        <begin position="6"/>
        <end position="96"/>
    </location>
</feature>
<dbReference type="InParanoid" id="I2H750"/>
<dbReference type="PROSITE" id="PS50920">
    <property type="entry name" value="SOLCAR"/>
    <property type="match status" value="3"/>
</dbReference>
<dbReference type="EMBL" id="HE806322">
    <property type="protein sequence ID" value="CCH62202.1"/>
    <property type="molecule type" value="Genomic_DNA"/>
</dbReference>
<dbReference type="OrthoDB" id="428293at2759"/>
<organism evidence="11 12">
    <name type="scientific">Henningerozyma blattae (strain ATCC 34711 / CBS 6284 / DSM 70876 / NBRC 10599 / NRRL Y-10934 / UCD 77-7)</name>
    <name type="common">Yeast</name>
    <name type="synonym">Tetrapisispora blattae</name>
    <dbReference type="NCBI Taxonomy" id="1071380"/>
    <lineage>
        <taxon>Eukaryota</taxon>
        <taxon>Fungi</taxon>
        <taxon>Dikarya</taxon>
        <taxon>Ascomycota</taxon>
        <taxon>Saccharomycotina</taxon>
        <taxon>Saccharomycetes</taxon>
        <taxon>Saccharomycetales</taxon>
        <taxon>Saccharomycetaceae</taxon>
        <taxon>Henningerozyma</taxon>
    </lineage>
</organism>
<keyword evidence="3 9" id="KW-0813">Transport</keyword>
<evidence type="ECO:0000256" key="10">
    <source>
        <dbReference type="SAM" id="Phobius"/>
    </source>
</evidence>
<evidence type="ECO:0000256" key="9">
    <source>
        <dbReference type="RuleBase" id="RU000488"/>
    </source>
</evidence>
<evidence type="ECO:0000256" key="4">
    <source>
        <dbReference type="ARBA" id="ARBA00022692"/>
    </source>
</evidence>
<feature type="repeat" description="Solcar" evidence="8">
    <location>
        <begin position="233"/>
        <end position="319"/>
    </location>
</feature>
<keyword evidence="12" id="KW-1185">Reference proteome</keyword>
<dbReference type="Proteomes" id="UP000002866">
    <property type="component" value="Chromosome 7"/>
</dbReference>
<gene>
    <name evidence="11" type="primary">TBLA0G02640</name>
    <name evidence="11" type="ORF">TBLA_0G02640</name>
</gene>
<dbReference type="Gene3D" id="1.50.40.10">
    <property type="entry name" value="Mitochondrial carrier domain"/>
    <property type="match status" value="1"/>
</dbReference>
<protein>
    <recommendedName>
        <fullName evidence="13">Mitochondrial FAD carrier protein FLX1</fullName>
    </recommendedName>
</protein>
<proteinExistence type="inferred from homology"/>
<evidence type="ECO:0000256" key="7">
    <source>
        <dbReference type="ARBA" id="ARBA00023136"/>
    </source>
</evidence>
<keyword evidence="4 8" id="KW-0812">Transmembrane</keyword>
<evidence type="ECO:0000256" key="2">
    <source>
        <dbReference type="ARBA" id="ARBA00006375"/>
    </source>
</evidence>
<dbReference type="FunCoup" id="I2H750">
    <property type="interactions" value="107"/>
</dbReference>
<evidence type="ECO:0000256" key="5">
    <source>
        <dbReference type="ARBA" id="ARBA00022737"/>
    </source>
</evidence>
<comment type="similarity">
    <text evidence="2 9">Belongs to the mitochondrial carrier (TC 2.A.29) family.</text>
</comment>
<dbReference type="PANTHER" id="PTHR45683">
    <property type="entry name" value="MITOCHONDRIAL NICOTINAMIDE ADENINE DINUCLEOTIDE TRANSPORTER 1-RELATED-RELATED"/>
    <property type="match status" value="1"/>
</dbReference>
<dbReference type="InterPro" id="IPR044712">
    <property type="entry name" value="SLC25A32-like"/>
</dbReference>